<dbReference type="SUPFAM" id="SSF55961">
    <property type="entry name" value="Bet v1-like"/>
    <property type="match status" value="1"/>
</dbReference>
<organism evidence="2 3">
    <name type="scientific">Chytriomyces confervae</name>
    <dbReference type="NCBI Taxonomy" id="246404"/>
    <lineage>
        <taxon>Eukaryota</taxon>
        <taxon>Fungi</taxon>
        <taxon>Fungi incertae sedis</taxon>
        <taxon>Chytridiomycota</taxon>
        <taxon>Chytridiomycota incertae sedis</taxon>
        <taxon>Chytridiomycetes</taxon>
        <taxon>Chytridiales</taxon>
        <taxon>Chytriomycetaceae</taxon>
        <taxon>Chytriomyces</taxon>
    </lineage>
</organism>
<dbReference type="STRING" id="246404.A0A507DXM1"/>
<dbReference type="Gene3D" id="3.30.530.20">
    <property type="match status" value="1"/>
</dbReference>
<evidence type="ECO:0000313" key="2">
    <source>
        <dbReference type="EMBL" id="TPX56201.1"/>
    </source>
</evidence>
<dbReference type="InterPro" id="IPR023393">
    <property type="entry name" value="START-like_dom_sf"/>
</dbReference>
<gene>
    <name evidence="2" type="ORF">CcCBS67573_g09375</name>
</gene>
<protein>
    <recommendedName>
        <fullName evidence="4">Coenzyme Q-binding protein COQ10 START domain-containing protein</fullName>
    </recommendedName>
</protein>
<comment type="caution">
    <text evidence="2">The sequence shown here is derived from an EMBL/GenBank/DDBJ whole genome shotgun (WGS) entry which is preliminary data.</text>
</comment>
<dbReference type="Proteomes" id="UP000320333">
    <property type="component" value="Unassembled WGS sequence"/>
</dbReference>
<dbReference type="AlphaFoldDB" id="A0A507DXM1"/>
<dbReference type="EMBL" id="QEAP01000812">
    <property type="protein sequence ID" value="TPX56201.1"/>
    <property type="molecule type" value="Genomic_DNA"/>
</dbReference>
<evidence type="ECO:0000256" key="1">
    <source>
        <dbReference type="SAM" id="MobiDB-lite"/>
    </source>
</evidence>
<sequence>MSMPSRACENPTLVSNPPPPTDHTAVIRNSFVAALVGVGLFFVNRTDVEPVSTLTTSVIVNAPIDQVWSAVIDFDSWPEWNRYESFTGFEVPLTDPVPAQSGYIRISETGPDKLPSSGTDLFAFDDLITDYLPLFLTMSGAEPYMTFPLELHEVSHERKYMQWSGGVPVVLYALHSWQLTALEDGTTQVVDTEHFWRLAAHVGLRGRDNSMHAGMLNGLKHYVESNYVREKSA</sequence>
<feature type="region of interest" description="Disordered" evidence="1">
    <location>
        <begin position="1"/>
        <end position="20"/>
    </location>
</feature>
<proteinExistence type="predicted"/>
<dbReference type="OrthoDB" id="509124at2759"/>
<evidence type="ECO:0008006" key="4">
    <source>
        <dbReference type="Google" id="ProtNLM"/>
    </source>
</evidence>
<keyword evidence="3" id="KW-1185">Reference proteome</keyword>
<reference evidence="2 3" key="1">
    <citation type="journal article" date="2019" name="Sci. Rep.">
        <title>Comparative genomics of chytrid fungi reveal insights into the obligate biotrophic and pathogenic lifestyle of Synchytrium endobioticum.</title>
        <authorList>
            <person name="van de Vossenberg B.T.L.H."/>
            <person name="Warris S."/>
            <person name="Nguyen H.D.T."/>
            <person name="van Gent-Pelzer M.P.E."/>
            <person name="Joly D.L."/>
            <person name="van de Geest H.C."/>
            <person name="Bonants P.J.M."/>
            <person name="Smith D.S."/>
            <person name="Levesque C.A."/>
            <person name="van der Lee T.A.J."/>
        </authorList>
    </citation>
    <scope>NUCLEOTIDE SEQUENCE [LARGE SCALE GENOMIC DNA]</scope>
    <source>
        <strain evidence="2 3">CBS 675.73</strain>
    </source>
</reference>
<evidence type="ECO:0000313" key="3">
    <source>
        <dbReference type="Proteomes" id="UP000320333"/>
    </source>
</evidence>
<accession>A0A507DXM1</accession>
<name>A0A507DXM1_9FUNG</name>